<dbReference type="Pfam" id="PF00294">
    <property type="entry name" value="PfkB"/>
    <property type="match status" value="1"/>
</dbReference>
<evidence type="ECO:0000256" key="1">
    <source>
        <dbReference type="ARBA" id="ARBA00010688"/>
    </source>
</evidence>
<evidence type="ECO:0000313" key="8">
    <source>
        <dbReference type="EMBL" id="QGR18102.1"/>
    </source>
</evidence>
<dbReference type="PANTHER" id="PTHR43085:SF1">
    <property type="entry name" value="PSEUDOURIDINE KINASE-RELATED"/>
    <property type="match status" value="1"/>
</dbReference>
<accession>A0A650CJU4</accession>
<dbReference type="Proteomes" id="UP000427373">
    <property type="component" value="Chromosome"/>
</dbReference>
<dbReference type="AlphaFoldDB" id="A0A650CJU4"/>
<dbReference type="SUPFAM" id="SSF53613">
    <property type="entry name" value="Ribokinase-like"/>
    <property type="match status" value="1"/>
</dbReference>
<evidence type="ECO:0000256" key="4">
    <source>
        <dbReference type="ARBA" id="ARBA00022777"/>
    </source>
</evidence>
<dbReference type="InterPro" id="IPR011611">
    <property type="entry name" value="PfkB_dom"/>
</dbReference>
<keyword evidence="2 7" id="KW-0808">Transferase</keyword>
<reference evidence="8 9" key="1">
    <citation type="submission" date="2019-10" db="EMBL/GenBank/DDBJ databases">
        <title>Genome Sequences from Six Type Strain Members of the Archaeal Family Sulfolobaceae: Acidianus ambivalens, Acidianus infernus, Metallosphaera prunae, Stygiolobus azoricus, Sulfolobus metallicus, and Sulfurisphaera ohwakuensis.</title>
        <authorList>
            <person name="Counts J.A."/>
            <person name="Kelly R.M."/>
        </authorList>
    </citation>
    <scope>NUCLEOTIDE SEQUENCE [LARGE SCALE GENOMIC DNA]</scope>
    <source>
        <strain evidence="8 9">TA-1</strain>
    </source>
</reference>
<dbReference type="GO" id="GO:0016301">
    <property type="term" value="F:kinase activity"/>
    <property type="evidence" value="ECO:0007669"/>
    <property type="project" value="UniProtKB-KW"/>
</dbReference>
<dbReference type="OrthoDB" id="96179at2157"/>
<sequence>MAKLITLGEILIEFNALSLGPLRHVNYFEKHVAGSEANYCVAFIKQGNECGIIAKVGDDEFGYNAIEWLRGQGVDVSHMKIDSSAPTGIFFIQRHYPVPFKSESIYYRKGSAGSKLSPEDVDEEYVKSADLVHSSGITLAISSTAKEAVYKAFEIASNRSFDTNIRLKLWSAEEAKREILKLLSKFHLKFLITDTDDSKIILGESDPDKAAKAFSDYAEIIVMKLGPKGAIVYYDGKKYYSSGYQVPVEDVTGAGDALGGTFLSLYYKGFEIEKALDYAIVASTLNVMIRGDQENLPTTKDIETFLREMKK</sequence>
<evidence type="ECO:0000259" key="6">
    <source>
        <dbReference type="Pfam" id="PF00294"/>
    </source>
</evidence>
<dbReference type="EMBL" id="JACHFY010000026">
    <property type="protein sequence ID" value="MBB5254831.1"/>
    <property type="molecule type" value="Genomic_DNA"/>
</dbReference>
<dbReference type="InterPro" id="IPR050306">
    <property type="entry name" value="PfkB_Carbo_kinase"/>
</dbReference>
<dbReference type="InterPro" id="IPR054939">
    <property type="entry name" value="KDG_KDGal_kin"/>
</dbReference>
<evidence type="ECO:0000256" key="3">
    <source>
        <dbReference type="ARBA" id="ARBA00022741"/>
    </source>
</evidence>
<gene>
    <name evidence="8" type="ORF">D1869_13565</name>
    <name evidence="7" type="ORF">HNQ62_002605</name>
</gene>
<proteinExistence type="inferred from homology"/>
<dbReference type="EC" id="2.7.1.178" evidence="7"/>
<evidence type="ECO:0000313" key="10">
    <source>
        <dbReference type="Proteomes" id="UP000582213"/>
    </source>
</evidence>
<keyword evidence="3" id="KW-0547">Nucleotide-binding</keyword>
<evidence type="ECO:0000256" key="5">
    <source>
        <dbReference type="ARBA" id="ARBA00022840"/>
    </source>
</evidence>
<dbReference type="Proteomes" id="UP000582213">
    <property type="component" value="Unassembled WGS sequence"/>
</dbReference>
<keyword evidence="5" id="KW-0067">ATP-binding</keyword>
<evidence type="ECO:0000256" key="2">
    <source>
        <dbReference type="ARBA" id="ARBA00022679"/>
    </source>
</evidence>
<dbReference type="PANTHER" id="PTHR43085">
    <property type="entry name" value="HEXOKINASE FAMILY MEMBER"/>
    <property type="match status" value="1"/>
</dbReference>
<dbReference type="EMBL" id="CP045484">
    <property type="protein sequence ID" value="QGR18102.1"/>
    <property type="molecule type" value="Genomic_DNA"/>
</dbReference>
<feature type="domain" description="Carbohydrate kinase PfkB" evidence="6">
    <location>
        <begin position="1"/>
        <end position="298"/>
    </location>
</feature>
<dbReference type="RefSeq" id="WP_156015591.1">
    <property type="nucleotide sequence ID" value="NZ_CP045484.1"/>
</dbReference>
<evidence type="ECO:0000313" key="7">
    <source>
        <dbReference type="EMBL" id="MBB5254831.1"/>
    </source>
</evidence>
<protein>
    <submittedName>
        <fullName evidence="7">2-dehydro-3-deoxygluconokinase/2-dehydro-3-deoxygalactonokinase</fullName>
        <ecNumber evidence="7">2.7.1.178</ecNumber>
    </submittedName>
    <submittedName>
        <fullName evidence="8">Sugar kinase</fullName>
    </submittedName>
</protein>
<name>A0A650CJU4_SULOH</name>
<dbReference type="InterPro" id="IPR029056">
    <property type="entry name" value="Ribokinase-like"/>
</dbReference>
<dbReference type="GeneID" id="42802292"/>
<evidence type="ECO:0000313" key="9">
    <source>
        <dbReference type="Proteomes" id="UP000427373"/>
    </source>
</evidence>
<dbReference type="KEGG" id="soh:D1869_13565"/>
<reference evidence="7 10" key="2">
    <citation type="submission" date="2020-08" db="EMBL/GenBank/DDBJ databases">
        <title>Genomic Encyclopedia of Type Strains, Phase IV (KMG-IV): sequencing the most valuable type-strain genomes for metagenomic binning, comparative biology and taxonomic classification.</title>
        <authorList>
            <person name="Goeker M."/>
        </authorList>
    </citation>
    <scope>NUCLEOTIDE SEQUENCE [LARGE SCALE GENOMIC DNA]</scope>
    <source>
        <strain evidence="7 10">DSM 12421</strain>
    </source>
</reference>
<dbReference type="GO" id="GO:0005524">
    <property type="term" value="F:ATP binding"/>
    <property type="evidence" value="ECO:0007669"/>
    <property type="project" value="UniProtKB-KW"/>
</dbReference>
<dbReference type="Gene3D" id="3.40.1190.20">
    <property type="match status" value="1"/>
</dbReference>
<dbReference type="CDD" id="cd01166">
    <property type="entry name" value="KdgK"/>
    <property type="match status" value="1"/>
</dbReference>
<comment type="similarity">
    <text evidence="1">Belongs to the carbohydrate kinase PfkB family.</text>
</comment>
<keyword evidence="9" id="KW-1185">Reference proteome</keyword>
<dbReference type="NCBIfam" id="NF040938">
    <property type="entry name" value="KDG_KDGal_kin"/>
    <property type="match status" value="1"/>
</dbReference>
<keyword evidence="4 8" id="KW-0418">Kinase</keyword>
<organism evidence="8 9">
    <name type="scientific">Sulfurisphaera ohwakuensis</name>
    <dbReference type="NCBI Taxonomy" id="69656"/>
    <lineage>
        <taxon>Archaea</taxon>
        <taxon>Thermoproteota</taxon>
        <taxon>Thermoprotei</taxon>
        <taxon>Sulfolobales</taxon>
        <taxon>Sulfolobaceae</taxon>
        <taxon>Sulfurisphaera</taxon>
    </lineage>
</organism>